<reference evidence="1" key="1">
    <citation type="journal article" date="2015" name="Nature">
        <title>Complex archaea that bridge the gap between prokaryotes and eukaryotes.</title>
        <authorList>
            <person name="Spang A."/>
            <person name="Saw J.H."/>
            <person name="Jorgensen S.L."/>
            <person name="Zaremba-Niedzwiedzka K."/>
            <person name="Martijn J."/>
            <person name="Lind A.E."/>
            <person name="van Eijk R."/>
            <person name="Schleper C."/>
            <person name="Guy L."/>
            <person name="Ettema T.J."/>
        </authorList>
    </citation>
    <scope>NUCLEOTIDE SEQUENCE</scope>
</reference>
<name>A0A0F9D181_9ZZZZ</name>
<sequence length="163" mass="18727">MKPSESAYILEELRAAYPNAKISKDTFVVYEKNLRPYHFVAVVTVIRCLIRTSKFFPTVAEILAQLAEMMLQLPSTAGAWSEVITEVKRVGHTTKPEFSHRLIDDTIKRMGGWYRQCSSQNHVAERARFCELFETLRQQEIDAIRYKELPAADTQFQLDGVSP</sequence>
<protein>
    <submittedName>
        <fullName evidence="1">Uncharacterized protein</fullName>
    </submittedName>
</protein>
<organism evidence="1">
    <name type="scientific">marine sediment metagenome</name>
    <dbReference type="NCBI Taxonomy" id="412755"/>
    <lineage>
        <taxon>unclassified sequences</taxon>
        <taxon>metagenomes</taxon>
        <taxon>ecological metagenomes</taxon>
    </lineage>
</organism>
<accession>A0A0F9D181</accession>
<comment type="caution">
    <text evidence="1">The sequence shown here is derived from an EMBL/GenBank/DDBJ whole genome shotgun (WGS) entry which is preliminary data.</text>
</comment>
<dbReference type="AlphaFoldDB" id="A0A0F9D181"/>
<dbReference type="Gene3D" id="1.10.8.200">
    <property type="entry name" value="Replisome organizer (g39p helicase loader/inhibitor protein)"/>
    <property type="match status" value="1"/>
</dbReference>
<evidence type="ECO:0000313" key="1">
    <source>
        <dbReference type="EMBL" id="KKL05853.1"/>
    </source>
</evidence>
<gene>
    <name evidence="1" type="ORF">LCGC14_2601880</name>
</gene>
<dbReference type="EMBL" id="LAZR01043948">
    <property type="protein sequence ID" value="KKL05853.1"/>
    <property type="molecule type" value="Genomic_DNA"/>
</dbReference>
<proteinExistence type="predicted"/>